<evidence type="ECO:0000313" key="4">
    <source>
        <dbReference type="Proteomes" id="UP000009026"/>
    </source>
</evidence>
<accession>A0A0H4X021</accession>
<dbReference type="SUPFAM" id="SSF142921">
    <property type="entry name" value="WGR domain-like"/>
    <property type="match status" value="1"/>
</dbReference>
<dbReference type="STRING" id="1297742.A176_004120"/>
<dbReference type="eggNOG" id="COG3831">
    <property type="taxonomic scope" value="Bacteria"/>
</dbReference>
<evidence type="ECO:0000313" key="3">
    <source>
        <dbReference type="EMBL" id="AKQ67208.1"/>
    </source>
</evidence>
<dbReference type="RefSeq" id="WP_002635059.1">
    <property type="nucleotide sequence ID" value="NZ_CP012109.1"/>
</dbReference>
<dbReference type="InterPro" id="IPR008893">
    <property type="entry name" value="WGR_domain"/>
</dbReference>
<reference evidence="3 4" key="1">
    <citation type="journal article" date="2016" name="PLoS ONE">
        <title>Complete Genome Sequence and Comparative Genomics of a Novel Myxobacterium Myxococcus hansupus.</title>
        <authorList>
            <person name="Sharma G."/>
            <person name="Narwani T."/>
            <person name="Subramanian S."/>
        </authorList>
    </citation>
    <scope>NUCLEOTIDE SEQUENCE [LARGE SCALE GENOMIC DNA]</scope>
    <source>
        <strain evidence="4">mixupus</strain>
    </source>
</reference>
<dbReference type="OrthoDB" id="9781345at2"/>
<dbReference type="InterPro" id="IPR001611">
    <property type="entry name" value="Leu-rich_rpt"/>
</dbReference>
<sequence>MPRFEFKEGSSSKFWEVDLKDAVLTTRWGRIGTDGQEKTQKFKQPYEARQAYQKQVLEKTKKGYKRVKPKDTAPAPKSNPELEDAILRAPDDADGYLVYADWLQGQGDPRGELIALQHAMSRARGAEVTKLKRKVAALQKEHEGTLLGVGLSAMVGEKALQAGWRWGFIYSARVTSPDYDADADFDIVDTLSMLLQHPSGRLLRDLTLGIPDRDGDADYTRLTKVLTKWPPKALSRLFMGDFLFPDESELSWVRLGNLAPVIQALPHLTELRLRGGDVRLGALELPELQRFTLESAGLPKAAWQSITSAQWPKLEHLEVWFGSENHGGRFRGKDVQPILDATGLPKLKHLGLCNVAFSDSLAPLLAKSKVLKQLETLDLSKGTLMDADAEVLAANAAAFKHLKKLDVSRNQLTSTGIKLIAKLCREVVTARQREVYDDGEGGRYVAIGE</sequence>
<dbReference type="KEGG" id="mym:A176_004120"/>
<dbReference type="CDD" id="cd07996">
    <property type="entry name" value="WGR_MMR_like"/>
    <property type="match status" value="1"/>
</dbReference>
<dbReference type="Pfam" id="PF05406">
    <property type="entry name" value="WGR"/>
    <property type="match status" value="1"/>
</dbReference>
<dbReference type="SUPFAM" id="SSF52047">
    <property type="entry name" value="RNI-like"/>
    <property type="match status" value="1"/>
</dbReference>
<evidence type="ECO:0000259" key="2">
    <source>
        <dbReference type="PROSITE" id="PS51977"/>
    </source>
</evidence>
<dbReference type="Proteomes" id="UP000009026">
    <property type="component" value="Chromosome"/>
</dbReference>
<evidence type="ECO:0000256" key="1">
    <source>
        <dbReference type="SAM" id="MobiDB-lite"/>
    </source>
</evidence>
<proteinExistence type="predicted"/>
<dbReference type="InterPro" id="IPR014338">
    <property type="entry name" value="CHP02996_rpt-companion-dom"/>
</dbReference>
<feature type="region of interest" description="Disordered" evidence="1">
    <location>
        <begin position="63"/>
        <end position="82"/>
    </location>
</feature>
<dbReference type="Gene3D" id="3.80.10.10">
    <property type="entry name" value="Ribonuclease Inhibitor"/>
    <property type="match status" value="1"/>
</dbReference>
<dbReference type="NCBIfam" id="TIGR02996">
    <property type="entry name" value="rpt_mate_G_obs"/>
    <property type="match status" value="1"/>
</dbReference>
<dbReference type="SMART" id="SM00773">
    <property type="entry name" value="WGR"/>
    <property type="match status" value="1"/>
</dbReference>
<dbReference type="Gene3D" id="2.20.140.10">
    <property type="entry name" value="WGR domain"/>
    <property type="match status" value="1"/>
</dbReference>
<dbReference type="InterPro" id="IPR036930">
    <property type="entry name" value="WGR_dom_sf"/>
</dbReference>
<dbReference type="AlphaFoldDB" id="A0A0H4X021"/>
<organism evidence="3 4">
    <name type="scientific">Pseudomyxococcus hansupus</name>
    <dbReference type="NCBI Taxonomy" id="1297742"/>
    <lineage>
        <taxon>Bacteria</taxon>
        <taxon>Pseudomonadati</taxon>
        <taxon>Myxococcota</taxon>
        <taxon>Myxococcia</taxon>
        <taxon>Myxococcales</taxon>
        <taxon>Cystobacterineae</taxon>
        <taxon>Myxococcaceae</taxon>
        <taxon>Pseudomyxococcus</taxon>
    </lineage>
</organism>
<dbReference type="InterPro" id="IPR032675">
    <property type="entry name" value="LRR_dom_sf"/>
</dbReference>
<dbReference type="EMBL" id="CP012109">
    <property type="protein sequence ID" value="AKQ67208.1"/>
    <property type="molecule type" value="Genomic_DNA"/>
</dbReference>
<dbReference type="InterPro" id="IPR049809">
    <property type="entry name" value="YehF/YfeS-like_WGR"/>
</dbReference>
<name>A0A0H4X021_9BACT</name>
<dbReference type="PATRIC" id="fig|1297742.4.peg.4165"/>
<protein>
    <submittedName>
        <fullName evidence="3">Putative cytoplasmic protein</fullName>
    </submittedName>
</protein>
<feature type="domain" description="WGR" evidence="2">
    <location>
        <begin position="1"/>
        <end position="79"/>
    </location>
</feature>
<keyword evidence="4" id="KW-1185">Reference proteome</keyword>
<dbReference type="eggNOG" id="COG4886">
    <property type="taxonomic scope" value="Bacteria"/>
</dbReference>
<dbReference type="Pfam" id="PF13516">
    <property type="entry name" value="LRR_6"/>
    <property type="match status" value="1"/>
</dbReference>
<gene>
    <name evidence="3" type="ORF">A176_004120</name>
</gene>
<dbReference type="PROSITE" id="PS51977">
    <property type="entry name" value="WGR"/>
    <property type="match status" value="1"/>
</dbReference>